<keyword evidence="1" id="KW-0472">Membrane</keyword>
<dbReference type="CTD" id="29830419"/>
<dbReference type="WBParaSite" id="Smp_200600.1">
    <property type="protein sequence ID" value="Smp_200600.1"/>
    <property type="gene ID" value="Smp_200600"/>
</dbReference>
<protein>
    <submittedName>
        <fullName evidence="3">Smp_200600</fullName>
    </submittedName>
</protein>
<reference evidence="2" key="1">
    <citation type="journal article" date="2012" name="PLoS Negl. Trop. Dis.">
        <title>A systematically improved high quality genome and transcriptome of the human blood fluke Schistosoma mansoni.</title>
        <authorList>
            <person name="Protasio A.V."/>
            <person name="Tsai I.J."/>
            <person name="Babbage A."/>
            <person name="Nichol S."/>
            <person name="Hunt M."/>
            <person name="Aslett M.A."/>
            <person name="De Silva N."/>
            <person name="Velarde G.S."/>
            <person name="Anderson T.J."/>
            <person name="Clark R.C."/>
            <person name="Davidson C."/>
            <person name="Dillon G.P."/>
            <person name="Holroyd N.E."/>
            <person name="LoVerde P.T."/>
            <person name="Lloyd C."/>
            <person name="McQuillan J."/>
            <person name="Oliveira G."/>
            <person name="Otto T.D."/>
            <person name="Parker-Manuel S.J."/>
            <person name="Quail M.A."/>
            <person name="Wilson R.A."/>
            <person name="Zerlotini A."/>
            <person name="Dunne D.W."/>
            <person name="Berriman M."/>
        </authorList>
    </citation>
    <scope>NUCLEOTIDE SEQUENCE [LARGE SCALE GENOMIC DNA]</scope>
    <source>
        <strain evidence="2">Puerto Rican</strain>
    </source>
</reference>
<evidence type="ECO:0000313" key="2">
    <source>
        <dbReference type="Proteomes" id="UP000008854"/>
    </source>
</evidence>
<sequence length="120" mass="14020">MNKRVGANQSELDGVLSTEFYIVWKEKGGERRRNIHHLIHILSNTTLIHLILYIIIIYPLNHFTHSATLAFTIIHYTTPTHSLVLPHTHHLLLHYTIVIYITPVHHASQYSKFNAVYQYV</sequence>
<keyword evidence="1" id="KW-0812">Transmembrane</keyword>
<dbReference type="GeneID" id="29830419"/>
<dbReference type="HOGENOM" id="CLU_2052502_0_0_1"/>
<dbReference type="InParanoid" id="G4V7L9"/>
<dbReference type="RefSeq" id="XP_018647810.1">
    <property type="nucleotide sequence ID" value="XM_018793282.1"/>
</dbReference>
<evidence type="ECO:0000313" key="3">
    <source>
        <dbReference type="WBParaSite" id="Smp_200600.1"/>
    </source>
</evidence>
<feature type="transmembrane region" description="Helical" evidence="1">
    <location>
        <begin position="41"/>
        <end position="60"/>
    </location>
</feature>
<reference evidence="3" key="2">
    <citation type="submission" date="2018-12" db="UniProtKB">
        <authorList>
            <consortium name="WormBaseParasite"/>
        </authorList>
    </citation>
    <scope>IDENTIFICATION</scope>
    <source>
        <strain evidence="3">Puerto Rican</strain>
    </source>
</reference>
<keyword evidence="2" id="KW-1185">Reference proteome</keyword>
<dbReference type="KEGG" id="smm:Smp_200600"/>
<name>G4V7L9_SCHMA</name>
<evidence type="ECO:0000256" key="1">
    <source>
        <dbReference type="SAM" id="Phobius"/>
    </source>
</evidence>
<proteinExistence type="predicted"/>
<organism evidence="2 3">
    <name type="scientific">Schistosoma mansoni</name>
    <name type="common">Blood fluke</name>
    <dbReference type="NCBI Taxonomy" id="6183"/>
    <lineage>
        <taxon>Eukaryota</taxon>
        <taxon>Metazoa</taxon>
        <taxon>Spiralia</taxon>
        <taxon>Lophotrochozoa</taxon>
        <taxon>Platyhelminthes</taxon>
        <taxon>Trematoda</taxon>
        <taxon>Digenea</taxon>
        <taxon>Strigeidida</taxon>
        <taxon>Schistosomatoidea</taxon>
        <taxon>Schistosomatidae</taxon>
        <taxon>Schistosoma</taxon>
    </lineage>
</organism>
<dbReference type="Proteomes" id="UP000008854">
    <property type="component" value="Unassembled WGS sequence"/>
</dbReference>
<accession>G4V7L9</accession>
<dbReference type="AlphaFoldDB" id="G4V7L9"/>
<keyword evidence="1" id="KW-1133">Transmembrane helix</keyword>